<evidence type="ECO:0000313" key="3">
    <source>
        <dbReference type="Proteomes" id="UP000320762"/>
    </source>
</evidence>
<proteinExistence type="predicted"/>
<comment type="caution">
    <text evidence="2">The sequence shown here is derived from an EMBL/GenBank/DDBJ whole genome shotgun (WGS) entry which is preliminary data.</text>
</comment>
<sequence length="161" mass="17647">MSGKGGRVSVVQNRSSTDYGRRNRARPDFYRFYGSCRRARENRRVPALFCALALMNGGEPQKALSSEIQARGCVLGNAMDDEGEACNMLSCILPRTARAKCRQFDIAPKDDGITNVMLPIVIFGKQRAPAHPARQVGSYTEGEGDKKKSDITLLARSYAGS</sequence>
<protein>
    <submittedName>
        <fullName evidence="2">Uncharacterized protein</fullName>
    </submittedName>
</protein>
<gene>
    <name evidence="2" type="ORF">BD626DRAFT_539157</name>
</gene>
<dbReference type="AlphaFoldDB" id="A0A550C4G0"/>
<accession>A0A550C4G0</accession>
<organism evidence="2 3">
    <name type="scientific">Schizophyllum amplum</name>
    <dbReference type="NCBI Taxonomy" id="97359"/>
    <lineage>
        <taxon>Eukaryota</taxon>
        <taxon>Fungi</taxon>
        <taxon>Dikarya</taxon>
        <taxon>Basidiomycota</taxon>
        <taxon>Agaricomycotina</taxon>
        <taxon>Agaricomycetes</taxon>
        <taxon>Agaricomycetidae</taxon>
        <taxon>Agaricales</taxon>
        <taxon>Schizophyllaceae</taxon>
        <taxon>Schizophyllum</taxon>
    </lineage>
</organism>
<evidence type="ECO:0000256" key="1">
    <source>
        <dbReference type="SAM" id="MobiDB-lite"/>
    </source>
</evidence>
<name>A0A550C4G0_9AGAR</name>
<dbReference type="EMBL" id="VDMD01000026">
    <property type="protein sequence ID" value="TRM59693.1"/>
    <property type="molecule type" value="Genomic_DNA"/>
</dbReference>
<feature type="region of interest" description="Disordered" evidence="1">
    <location>
        <begin position="1"/>
        <end position="22"/>
    </location>
</feature>
<reference evidence="2 3" key="1">
    <citation type="journal article" date="2019" name="New Phytol.">
        <title>Comparative genomics reveals unique wood-decay strategies and fruiting body development in the Schizophyllaceae.</title>
        <authorList>
            <person name="Almasi E."/>
            <person name="Sahu N."/>
            <person name="Krizsan K."/>
            <person name="Balint B."/>
            <person name="Kovacs G.M."/>
            <person name="Kiss B."/>
            <person name="Cseklye J."/>
            <person name="Drula E."/>
            <person name="Henrissat B."/>
            <person name="Nagy I."/>
            <person name="Chovatia M."/>
            <person name="Adam C."/>
            <person name="LaButti K."/>
            <person name="Lipzen A."/>
            <person name="Riley R."/>
            <person name="Grigoriev I.V."/>
            <person name="Nagy L.G."/>
        </authorList>
    </citation>
    <scope>NUCLEOTIDE SEQUENCE [LARGE SCALE GENOMIC DNA]</scope>
    <source>
        <strain evidence="2 3">NL-1724</strain>
    </source>
</reference>
<evidence type="ECO:0000313" key="2">
    <source>
        <dbReference type="EMBL" id="TRM59693.1"/>
    </source>
</evidence>
<keyword evidence="3" id="KW-1185">Reference proteome</keyword>
<dbReference type="Proteomes" id="UP000320762">
    <property type="component" value="Unassembled WGS sequence"/>
</dbReference>